<dbReference type="NCBIfam" id="TIGR04183">
    <property type="entry name" value="Por_Secre_tail"/>
    <property type="match status" value="1"/>
</dbReference>
<accession>A0A7C4XAT2</accession>
<dbReference type="PANTHER" id="PTHR42754">
    <property type="entry name" value="ENDOGLUCANASE"/>
    <property type="match status" value="1"/>
</dbReference>
<organism evidence="1">
    <name type="scientific">candidate division WOR-3 bacterium</name>
    <dbReference type="NCBI Taxonomy" id="2052148"/>
    <lineage>
        <taxon>Bacteria</taxon>
        <taxon>Bacteria division WOR-3</taxon>
    </lineage>
</organism>
<reference evidence="1" key="1">
    <citation type="journal article" date="2020" name="mSystems">
        <title>Genome- and Community-Level Interaction Insights into Carbon Utilization and Element Cycling Functions of Hydrothermarchaeota in Hydrothermal Sediment.</title>
        <authorList>
            <person name="Zhou Z."/>
            <person name="Liu Y."/>
            <person name="Xu W."/>
            <person name="Pan J."/>
            <person name="Luo Z.H."/>
            <person name="Li M."/>
        </authorList>
    </citation>
    <scope>NUCLEOTIDE SEQUENCE [LARGE SCALE GENOMIC DNA]</scope>
    <source>
        <strain evidence="1">SpSt-774</strain>
    </source>
</reference>
<dbReference type="AlphaFoldDB" id="A0A7C4XAT2"/>
<proteinExistence type="predicted"/>
<gene>
    <name evidence="1" type="ORF">ENV60_08265</name>
</gene>
<evidence type="ECO:0000313" key="1">
    <source>
        <dbReference type="EMBL" id="HGV98273.1"/>
    </source>
</evidence>
<dbReference type="PROSITE" id="PS50231">
    <property type="entry name" value="RICIN_B_LECTIN"/>
    <property type="match status" value="1"/>
</dbReference>
<dbReference type="SUPFAM" id="SSF101898">
    <property type="entry name" value="NHL repeat"/>
    <property type="match status" value="1"/>
</dbReference>
<protein>
    <submittedName>
        <fullName evidence="1">T9SS type A sorting domain-containing protein</fullName>
    </submittedName>
</protein>
<name>A0A7C4XAT2_UNCW3</name>
<dbReference type="InterPro" id="IPR026444">
    <property type="entry name" value="Secre_tail"/>
</dbReference>
<sequence length="565" mass="63037">MVKFLGKTKLFLTNKNLAKGGDGLARETNYQKPLLLYIISFALLTTFGFTQTERWVYRYYGTNSYHNDEAYSICYGADGNLYVAGVAYNDSTGDDFTVISLTNSGTERWIYKYNGLANYGDRAFTVDYGSGNIYIGGTSYGSDTIRHLTVISLTLNGNERWVYQFNSPTTIDGCANSVTYGADGNIYIVGVIRKINTGYDIIVISLTESGIERWVYTYTSPGNGSDYGYSIAYGADNNIYVTGYRTYYSEAIVAICLTNLGSERWVYQCDRWSTAKKIVYGLDSDLYIFGRTYYYVGGSVFSHGLLISLFNSGNERWRYETSSHPYEPSYFETGVDGADGNLYAVGAYGWDIPFFLIESVSDSGIFRWNYIDTTWGYATSIIYGNDGNIYAGGLTSDTWQGGESYFTVISFTHAGDLCWFYRKPGWWNLNIAHSVAYGPDGNIYAAGTTTDSITGNDFTVIGLSSTGIQEYNTAQDSGSKGLNLNVQPSIINTNAQIYCNISYNQTIRLSLYDIVGRKIETIAQGVFEPGVYTFNHDFSHLSSGIYFLILEGEKETKTEKVLMVR</sequence>
<dbReference type="PANTHER" id="PTHR42754:SF1">
    <property type="entry name" value="LIPOPROTEIN"/>
    <property type="match status" value="1"/>
</dbReference>
<dbReference type="EMBL" id="DTGZ01000156">
    <property type="protein sequence ID" value="HGV98273.1"/>
    <property type="molecule type" value="Genomic_DNA"/>
</dbReference>
<comment type="caution">
    <text evidence="1">The sequence shown here is derived from an EMBL/GenBank/DDBJ whole genome shotgun (WGS) entry which is preliminary data.</text>
</comment>